<keyword evidence="2" id="KW-1185">Reference proteome</keyword>
<evidence type="ECO:0000313" key="2">
    <source>
        <dbReference type="Proteomes" id="UP000001396"/>
    </source>
</evidence>
<protein>
    <submittedName>
        <fullName evidence="1">Uncharacterized protein</fullName>
    </submittedName>
</protein>
<gene>
    <name evidence="1" type="ORF">PPL_02291</name>
</gene>
<dbReference type="AlphaFoldDB" id="D3B1W6"/>
<sequence>MSYQTEYTSTLLNIDTTDKQLLSVDIGFDSKSPEKEKNLNNITIGCFIIPYIENDVALVKLRQFFNNHPCQNFTNNDV</sequence>
<organism evidence="1 2">
    <name type="scientific">Heterostelium pallidum (strain ATCC 26659 / Pp 5 / PN500)</name>
    <name type="common">Cellular slime mold</name>
    <name type="synonym">Polysphondylium pallidum</name>
    <dbReference type="NCBI Taxonomy" id="670386"/>
    <lineage>
        <taxon>Eukaryota</taxon>
        <taxon>Amoebozoa</taxon>
        <taxon>Evosea</taxon>
        <taxon>Eumycetozoa</taxon>
        <taxon>Dictyostelia</taxon>
        <taxon>Acytosteliales</taxon>
        <taxon>Acytosteliaceae</taxon>
        <taxon>Heterostelium</taxon>
    </lineage>
</organism>
<dbReference type="RefSeq" id="XP_020437399.1">
    <property type="nucleotide sequence ID" value="XM_020573282.1"/>
</dbReference>
<evidence type="ECO:0000313" key="1">
    <source>
        <dbReference type="EMBL" id="EFA85290.1"/>
    </source>
</evidence>
<reference evidence="1 2" key="1">
    <citation type="journal article" date="2011" name="Genome Res.">
        <title>Phylogeny-wide analysis of social amoeba genomes highlights ancient origins for complex intercellular communication.</title>
        <authorList>
            <person name="Heidel A.J."/>
            <person name="Lawal H.M."/>
            <person name="Felder M."/>
            <person name="Schilde C."/>
            <person name="Helps N.R."/>
            <person name="Tunggal B."/>
            <person name="Rivero F."/>
            <person name="John U."/>
            <person name="Schleicher M."/>
            <person name="Eichinger L."/>
            <person name="Platzer M."/>
            <person name="Noegel A.A."/>
            <person name="Schaap P."/>
            <person name="Gloeckner G."/>
        </authorList>
    </citation>
    <scope>NUCLEOTIDE SEQUENCE [LARGE SCALE GENOMIC DNA]</scope>
    <source>
        <strain evidence="2">ATCC 26659 / Pp 5 / PN500</strain>
    </source>
</reference>
<accession>D3B1W6</accession>
<dbReference type="EMBL" id="ADBJ01000008">
    <property type="protein sequence ID" value="EFA85290.1"/>
    <property type="molecule type" value="Genomic_DNA"/>
</dbReference>
<dbReference type="GeneID" id="31357816"/>
<dbReference type="Proteomes" id="UP000001396">
    <property type="component" value="Unassembled WGS sequence"/>
</dbReference>
<name>D3B1W6_HETP5</name>
<dbReference type="InParanoid" id="D3B1W6"/>
<comment type="caution">
    <text evidence="1">The sequence shown here is derived from an EMBL/GenBank/DDBJ whole genome shotgun (WGS) entry which is preliminary data.</text>
</comment>
<proteinExistence type="predicted"/>